<evidence type="ECO:0000313" key="2">
    <source>
        <dbReference type="Proteomes" id="UP000001551"/>
    </source>
</evidence>
<organism evidence="1 2">
    <name type="scientific">Ethanoligenens harbinense (strain DSM 18485 / JCM 12961 / CGMCC 1.5033 / YUAN-3)</name>
    <dbReference type="NCBI Taxonomy" id="663278"/>
    <lineage>
        <taxon>Bacteria</taxon>
        <taxon>Bacillati</taxon>
        <taxon>Bacillota</taxon>
        <taxon>Clostridia</taxon>
        <taxon>Eubacteriales</taxon>
        <taxon>Oscillospiraceae</taxon>
        <taxon>Ethanoligenens</taxon>
    </lineage>
</organism>
<accession>E6U9S0</accession>
<dbReference type="RefSeq" id="WP_013484558.1">
    <property type="nucleotide sequence ID" value="NC_014828.1"/>
</dbReference>
<dbReference type="eggNOG" id="COG0801">
    <property type="taxonomic scope" value="Bacteria"/>
</dbReference>
<dbReference type="STRING" id="663278.Ethha_0612"/>
<dbReference type="Proteomes" id="UP000001551">
    <property type="component" value="Chromosome"/>
</dbReference>
<proteinExistence type="predicted"/>
<dbReference type="Pfam" id="PF09719">
    <property type="entry name" value="C_GCAxxG_C_C"/>
    <property type="match status" value="1"/>
</dbReference>
<gene>
    <name evidence="1" type="ordered locus">Ethha_0612</name>
</gene>
<dbReference type="HOGENOM" id="CLU_168142_0_0_9"/>
<reference evidence="1" key="2">
    <citation type="submission" date="2010-12" db="EMBL/GenBank/DDBJ databases">
        <authorList>
            <consortium name="US DOE Joint Genome Institute"/>
            <person name="Lucas S."/>
            <person name="Copeland A."/>
            <person name="Lapidus A."/>
            <person name="Cheng J.-F."/>
            <person name="Bruce D."/>
            <person name="Goodwin L."/>
            <person name="Pitluck S."/>
            <person name="Chertkov O."/>
            <person name="Misra M."/>
            <person name="Detter J.C."/>
            <person name="Han C."/>
            <person name="Tapia R."/>
            <person name="Land M."/>
            <person name="Hauser L."/>
            <person name="Jeffries C."/>
            <person name="Kyrpides N."/>
            <person name="Ivanova N."/>
            <person name="Mikhailova N."/>
            <person name="Wang A."/>
            <person name="Mouttaki H."/>
            <person name="He Z."/>
            <person name="Zhou J."/>
            <person name="Hemme C.L."/>
            <person name="Woyke T."/>
        </authorList>
    </citation>
    <scope>NUCLEOTIDE SEQUENCE</scope>
    <source>
        <strain evidence="1">YUAN-3</strain>
    </source>
</reference>
<dbReference type="EMBL" id="CP002400">
    <property type="protein sequence ID" value="ADU26186.1"/>
    <property type="molecule type" value="Genomic_DNA"/>
</dbReference>
<dbReference type="KEGG" id="eha:Ethha_0612"/>
<dbReference type="AlphaFoldDB" id="E6U9S0"/>
<reference evidence="1" key="1">
    <citation type="submission" date="2010-12" db="EMBL/GenBank/DDBJ databases">
        <title>Complete sequence of Ethanoligenens harbinense YUAN-3.</title>
        <authorList>
            <person name="Lucas S."/>
            <person name="Copeland A."/>
            <person name="Lapidus A."/>
            <person name="Cheng J.-F."/>
            <person name="Bruce D."/>
            <person name="Goodwin L."/>
            <person name="Pitluck S."/>
            <person name="Chertkov O."/>
            <person name="Misra M."/>
            <person name="Detter J.C."/>
            <person name="Han C."/>
            <person name="Tapia R."/>
            <person name="Land M."/>
            <person name="Hauser L."/>
            <person name="Jeffries C."/>
            <person name="Kyrpides N."/>
            <person name="Ivanova N."/>
            <person name="Mikhailova N."/>
            <person name="Wang A."/>
            <person name="Mouttaki H."/>
            <person name="He Z."/>
            <person name="Zhou J."/>
            <person name="Hemme C.L."/>
            <person name="Woyke T."/>
        </authorList>
    </citation>
    <scope>NUCLEOTIDE SEQUENCE [LARGE SCALE GENOMIC DNA]</scope>
    <source>
        <strain evidence="1">YUAN-3</strain>
    </source>
</reference>
<protein>
    <recommendedName>
        <fullName evidence="3">C_GCAxxG_C_C family protein</fullName>
    </recommendedName>
</protein>
<evidence type="ECO:0000313" key="1">
    <source>
        <dbReference type="EMBL" id="ADU26186.1"/>
    </source>
</evidence>
<evidence type="ECO:0008006" key="3">
    <source>
        <dbReference type="Google" id="ProtNLM"/>
    </source>
</evidence>
<sequence>MDNKSKLVETSKKYFAGLDGYKKSNCAQAVANTFTEELHIRDINPEKFIQYGGGRAPNGECGAMYAAKVFLEATGKADKIDDLKEHFVKNAGSIYCKEIRAAKKLPCAGCVAKGTEFLCDAVCED</sequence>
<dbReference type="InterPro" id="IPR010181">
    <property type="entry name" value="CGCAxxGCC_motif"/>
</dbReference>
<name>E6U9S0_ETHHY</name>
<keyword evidence="2" id="KW-1185">Reference proteome</keyword>